<dbReference type="Gene3D" id="3.30.70.270">
    <property type="match status" value="1"/>
</dbReference>
<accession>A0ABR9U0Z9</accession>
<feature type="domain" description="GGDEF" evidence="1">
    <location>
        <begin position="1"/>
        <end position="51"/>
    </location>
</feature>
<gene>
    <name evidence="2" type="ORF">IQ229_15735</name>
</gene>
<dbReference type="EMBL" id="JADEXF010000506">
    <property type="protein sequence ID" value="MBE9106331.1"/>
    <property type="molecule type" value="Genomic_DNA"/>
</dbReference>
<protein>
    <submittedName>
        <fullName evidence="2">Diguanylate cyclase</fullName>
    </submittedName>
</protein>
<proteinExistence type="predicted"/>
<dbReference type="InterPro" id="IPR029787">
    <property type="entry name" value="Nucleotide_cyclase"/>
</dbReference>
<dbReference type="InterPro" id="IPR043128">
    <property type="entry name" value="Rev_trsase/Diguanyl_cyclase"/>
</dbReference>
<organism evidence="2 3">
    <name type="scientific">Nostoc cf. edaphicum LEGE 07299</name>
    <dbReference type="NCBI Taxonomy" id="2777974"/>
    <lineage>
        <taxon>Bacteria</taxon>
        <taxon>Bacillati</taxon>
        <taxon>Cyanobacteriota</taxon>
        <taxon>Cyanophyceae</taxon>
        <taxon>Nostocales</taxon>
        <taxon>Nostocaceae</taxon>
        <taxon>Nostoc</taxon>
    </lineage>
</organism>
<dbReference type="Proteomes" id="UP000647836">
    <property type="component" value="Unassembled WGS sequence"/>
</dbReference>
<dbReference type="Pfam" id="PF00990">
    <property type="entry name" value="GGDEF"/>
    <property type="match status" value="1"/>
</dbReference>
<evidence type="ECO:0000259" key="1">
    <source>
        <dbReference type="PROSITE" id="PS50887"/>
    </source>
</evidence>
<evidence type="ECO:0000313" key="2">
    <source>
        <dbReference type="EMBL" id="MBE9106331.1"/>
    </source>
</evidence>
<dbReference type="PROSITE" id="PS50887">
    <property type="entry name" value="GGDEF"/>
    <property type="match status" value="1"/>
</dbReference>
<comment type="caution">
    <text evidence="2">The sequence shown here is derived from an EMBL/GenBank/DDBJ whole genome shotgun (WGS) entry which is preliminary data.</text>
</comment>
<evidence type="ECO:0000313" key="3">
    <source>
        <dbReference type="Proteomes" id="UP000647836"/>
    </source>
</evidence>
<dbReference type="SUPFAM" id="SSF55073">
    <property type="entry name" value="Nucleotide cyclase"/>
    <property type="match status" value="1"/>
</dbReference>
<reference evidence="2 3" key="1">
    <citation type="submission" date="2020-10" db="EMBL/GenBank/DDBJ databases">
        <authorList>
            <person name="Castelo-Branco R."/>
            <person name="Eusebio N."/>
            <person name="Adriana R."/>
            <person name="Vieira A."/>
            <person name="Brugerolle De Fraissinette N."/>
            <person name="Rezende De Castro R."/>
            <person name="Schneider M.P."/>
            <person name="Vasconcelos V."/>
            <person name="Leao P.N."/>
        </authorList>
    </citation>
    <scope>NUCLEOTIDE SEQUENCE [LARGE SCALE GENOMIC DNA]</scope>
    <source>
        <strain evidence="2 3">LEGE 07299</strain>
    </source>
</reference>
<dbReference type="InterPro" id="IPR000160">
    <property type="entry name" value="GGDEF_dom"/>
</dbReference>
<name>A0ABR9U0Z9_9NOSO</name>
<sequence>MIAGLPAAVLTVSLGVASVIPVIETEPATLVNAAEETLYQAKRKGRDRVVA</sequence>
<keyword evidence="3" id="KW-1185">Reference proteome</keyword>